<gene>
    <name evidence="8" type="ORF">MPDQ_002679</name>
</gene>
<evidence type="ECO:0000256" key="2">
    <source>
        <dbReference type="ARBA" id="ARBA00022771"/>
    </source>
</evidence>
<keyword evidence="9" id="KW-1185">Reference proteome</keyword>
<evidence type="ECO:0000259" key="7">
    <source>
        <dbReference type="PROSITE" id="PS51999"/>
    </source>
</evidence>
<keyword evidence="3" id="KW-0862">Zinc</keyword>
<feature type="compositionally biased region" description="Low complexity" evidence="6">
    <location>
        <begin position="269"/>
        <end position="294"/>
    </location>
</feature>
<keyword evidence="2 4" id="KW-0863">Zinc-finger</keyword>
<dbReference type="InterPro" id="IPR010666">
    <property type="entry name" value="Znf_GRF"/>
</dbReference>
<dbReference type="Pfam" id="PF06839">
    <property type="entry name" value="Zn_ribbon_GRF"/>
    <property type="match status" value="1"/>
</dbReference>
<dbReference type="STRING" id="5098.A0A507QM03"/>
<evidence type="ECO:0000313" key="9">
    <source>
        <dbReference type="Proteomes" id="UP000319663"/>
    </source>
</evidence>
<accession>A0A507QM03</accession>
<name>A0A507QM03_MONPU</name>
<evidence type="ECO:0000256" key="5">
    <source>
        <dbReference type="SAM" id="Coils"/>
    </source>
</evidence>
<dbReference type="Proteomes" id="UP000319663">
    <property type="component" value="Unassembled WGS sequence"/>
</dbReference>
<feature type="compositionally biased region" description="Basic and acidic residues" evidence="6">
    <location>
        <begin position="245"/>
        <end position="263"/>
    </location>
</feature>
<dbReference type="PROSITE" id="PS51999">
    <property type="entry name" value="ZF_GRF"/>
    <property type="match status" value="1"/>
</dbReference>
<sequence>MASPHKEIPPSPRTIARLRGLFVDGSWRCNCPGRPLAIKLQAKKGGVNQGKWFYTCQQQPQSRKCDFFLWATDAEVRERTLVHADLNDETDVFSRQGGQSGTSVGTRTSTAVVTPSRNVHRGLLTPRTEGRSSIFKGLQSGFISQGPSRWQNTSVVEDPGLLALQAASGEEEEDEEQDEVEKYLNERSRRTPRNPQHPRSEPRGKWKYRQQHLSFTTDSTGNTPSLMLTPTPRKTARTGVITSPGKRELRDRDIDTEIEESGKRLLTRNNAPAAANSFNSSDTISTPHPSKYKPASPPPSSFEISTTPTPARYRNTTTAILPSSSQEPLILGVPTTTETQSDLALEALTVLDAHVVTLPERARNELVALLNRHDMRTKGIMRGRDITRAALKRKEERIRELERRVGEFGDREKSSRSK</sequence>
<protein>
    <recommendedName>
        <fullName evidence="7">GRF-type domain-containing protein</fullName>
    </recommendedName>
</protein>
<feature type="region of interest" description="Disordered" evidence="6">
    <location>
        <begin position="167"/>
        <end position="310"/>
    </location>
</feature>
<evidence type="ECO:0000256" key="4">
    <source>
        <dbReference type="PROSITE-ProRule" id="PRU01343"/>
    </source>
</evidence>
<dbReference type="AlphaFoldDB" id="A0A507QM03"/>
<dbReference type="OrthoDB" id="430051at2759"/>
<feature type="compositionally biased region" description="Basic and acidic residues" evidence="6">
    <location>
        <begin position="180"/>
        <end position="189"/>
    </location>
</feature>
<reference evidence="8 9" key="1">
    <citation type="submission" date="2019-06" db="EMBL/GenBank/DDBJ databases">
        <title>Wine fermentation using esterase from Monascus purpureus.</title>
        <authorList>
            <person name="Geng C."/>
            <person name="Zhang Y."/>
        </authorList>
    </citation>
    <scope>NUCLEOTIDE SEQUENCE [LARGE SCALE GENOMIC DNA]</scope>
    <source>
        <strain evidence="8">HQ1</strain>
    </source>
</reference>
<evidence type="ECO:0000256" key="6">
    <source>
        <dbReference type="SAM" id="MobiDB-lite"/>
    </source>
</evidence>
<feature type="coiled-coil region" evidence="5">
    <location>
        <begin position="384"/>
        <end position="411"/>
    </location>
</feature>
<keyword evidence="1" id="KW-0479">Metal-binding</keyword>
<evidence type="ECO:0000313" key="8">
    <source>
        <dbReference type="EMBL" id="TQB68843.1"/>
    </source>
</evidence>
<dbReference type="EMBL" id="VIFY01000186">
    <property type="protein sequence ID" value="TQB68843.1"/>
    <property type="molecule type" value="Genomic_DNA"/>
</dbReference>
<evidence type="ECO:0000256" key="1">
    <source>
        <dbReference type="ARBA" id="ARBA00022723"/>
    </source>
</evidence>
<comment type="caution">
    <text evidence="8">The sequence shown here is derived from an EMBL/GenBank/DDBJ whole genome shotgun (WGS) entry which is preliminary data.</text>
</comment>
<keyword evidence="5" id="KW-0175">Coiled coil</keyword>
<organism evidence="8 9">
    <name type="scientific">Monascus purpureus</name>
    <name type="common">Red mold</name>
    <name type="synonym">Monascus anka</name>
    <dbReference type="NCBI Taxonomy" id="5098"/>
    <lineage>
        <taxon>Eukaryota</taxon>
        <taxon>Fungi</taxon>
        <taxon>Dikarya</taxon>
        <taxon>Ascomycota</taxon>
        <taxon>Pezizomycotina</taxon>
        <taxon>Eurotiomycetes</taxon>
        <taxon>Eurotiomycetidae</taxon>
        <taxon>Eurotiales</taxon>
        <taxon>Aspergillaceae</taxon>
        <taxon>Monascus</taxon>
    </lineage>
</organism>
<proteinExistence type="predicted"/>
<evidence type="ECO:0000256" key="3">
    <source>
        <dbReference type="ARBA" id="ARBA00022833"/>
    </source>
</evidence>
<feature type="domain" description="GRF-type" evidence="7">
    <location>
        <begin position="29"/>
        <end position="74"/>
    </location>
</feature>
<feature type="compositionally biased region" description="Polar residues" evidence="6">
    <location>
        <begin position="211"/>
        <end position="228"/>
    </location>
</feature>
<dbReference type="GO" id="GO:0008270">
    <property type="term" value="F:zinc ion binding"/>
    <property type="evidence" value="ECO:0007669"/>
    <property type="project" value="UniProtKB-KW"/>
</dbReference>
<feature type="compositionally biased region" description="Acidic residues" evidence="6">
    <location>
        <begin position="169"/>
        <end position="179"/>
    </location>
</feature>